<reference evidence="1" key="1">
    <citation type="journal article" date="2015" name="Proc. Natl. Acad. Sci. U.S.A.">
        <title>Networks of energetic and metabolic interactions define dynamics in microbial communities.</title>
        <authorList>
            <person name="Embree M."/>
            <person name="Liu J.K."/>
            <person name="Al-Bassam M.M."/>
            <person name="Zengler K."/>
        </authorList>
    </citation>
    <scope>NUCLEOTIDE SEQUENCE</scope>
</reference>
<evidence type="ECO:0008006" key="2">
    <source>
        <dbReference type="Google" id="ProtNLM"/>
    </source>
</evidence>
<comment type="caution">
    <text evidence="1">The sequence shown here is derived from an EMBL/GenBank/DDBJ whole genome shotgun (WGS) entry which is preliminary data.</text>
</comment>
<proteinExistence type="predicted"/>
<evidence type="ECO:0000313" key="1">
    <source>
        <dbReference type="EMBL" id="KUG07912.1"/>
    </source>
</evidence>
<sequence>MSAAKAEESLKAIKSACFGCDVHNADCSIAKAAGDVSGTTECESLSIREQIHAQISGALAGAKFPIKSPKDLIAAFPNGADTTCQVGDLKMSAGEAGKLLKASDFPFKSAKEVADTIVDRAGL</sequence>
<gene>
    <name evidence="1" type="ORF">ASZ90_016709</name>
</gene>
<accession>A0A0W8EH62</accession>
<dbReference type="Gene3D" id="1.10.238.80">
    <property type="entry name" value="MTH865-like"/>
    <property type="match status" value="1"/>
</dbReference>
<protein>
    <recommendedName>
        <fullName evidence="2">MTH865-like family protein</fullName>
    </recommendedName>
</protein>
<organism evidence="1">
    <name type="scientific">hydrocarbon metagenome</name>
    <dbReference type="NCBI Taxonomy" id="938273"/>
    <lineage>
        <taxon>unclassified sequences</taxon>
        <taxon>metagenomes</taxon>
        <taxon>ecological metagenomes</taxon>
    </lineage>
</organism>
<dbReference type="Pfam" id="PF07747">
    <property type="entry name" value="MTH865"/>
    <property type="match status" value="1"/>
</dbReference>
<dbReference type="EMBL" id="LNQE01001761">
    <property type="protein sequence ID" value="KUG07912.1"/>
    <property type="molecule type" value="Genomic_DNA"/>
</dbReference>
<dbReference type="AlphaFoldDB" id="A0A0W8EH62"/>
<dbReference type="InterPro" id="IPR036825">
    <property type="entry name" value="MTH865-like_sf"/>
</dbReference>
<name>A0A0W8EH62_9ZZZZ</name>
<dbReference type="SUPFAM" id="SSF69025">
    <property type="entry name" value="Hypothetical protein MTH865"/>
    <property type="match status" value="1"/>
</dbReference>
<dbReference type="InterPro" id="IPR024093">
    <property type="entry name" value="Uncharacterised_MTH865"/>
</dbReference>